<accession>A0A839AIZ1</accession>
<name>A0A839AIZ1_9HYPH</name>
<evidence type="ECO:0000256" key="1">
    <source>
        <dbReference type="SAM" id="Phobius"/>
    </source>
</evidence>
<feature type="transmembrane region" description="Helical" evidence="1">
    <location>
        <begin position="117"/>
        <end position="133"/>
    </location>
</feature>
<gene>
    <name evidence="2" type="ORF">H2509_17280</name>
</gene>
<dbReference type="AlphaFoldDB" id="A0A839AIZ1"/>
<keyword evidence="1" id="KW-0812">Transmembrane</keyword>
<evidence type="ECO:0000313" key="3">
    <source>
        <dbReference type="Proteomes" id="UP000541109"/>
    </source>
</evidence>
<dbReference type="Pfam" id="PF20398">
    <property type="entry name" value="DUF6691"/>
    <property type="match status" value="1"/>
</dbReference>
<evidence type="ECO:0000313" key="2">
    <source>
        <dbReference type="EMBL" id="MBA5778882.1"/>
    </source>
</evidence>
<protein>
    <submittedName>
        <fullName evidence="2">YeeE/YedE family protein</fullName>
    </submittedName>
</protein>
<sequence>MRIFTVFAIGLLFGLGIIVSGMANPAKVLNFFDVAGTWDPSLAFVMGGALAVTAIGYRFVFRMPHPFQANAFALPAIKAIDLRLVGGAAVFGVGWGLSGFCPGGVIPALGIGRTEPAIFVAALVVGMMAAKAFDASRSAARHSALERHDALPEN</sequence>
<proteinExistence type="predicted"/>
<keyword evidence="1" id="KW-0472">Membrane</keyword>
<organism evidence="2 3">
    <name type="scientific">Stappia albiluteola</name>
    <dbReference type="NCBI Taxonomy" id="2758565"/>
    <lineage>
        <taxon>Bacteria</taxon>
        <taxon>Pseudomonadati</taxon>
        <taxon>Pseudomonadota</taxon>
        <taxon>Alphaproteobacteria</taxon>
        <taxon>Hyphomicrobiales</taxon>
        <taxon>Stappiaceae</taxon>
        <taxon>Stappia</taxon>
    </lineage>
</organism>
<feature type="transmembrane region" description="Helical" evidence="1">
    <location>
        <begin position="41"/>
        <end position="61"/>
    </location>
</feature>
<dbReference type="EMBL" id="JACFXV010000064">
    <property type="protein sequence ID" value="MBA5778882.1"/>
    <property type="molecule type" value="Genomic_DNA"/>
</dbReference>
<feature type="transmembrane region" description="Helical" evidence="1">
    <location>
        <begin position="82"/>
        <end position="105"/>
    </location>
</feature>
<keyword evidence="1" id="KW-1133">Transmembrane helix</keyword>
<reference evidence="2 3" key="1">
    <citation type="submission" date="2020-07" db="EMBL/GenBank/DDBJ databases">
        <title>Stappia sp., F7233, whole genome shotgun sequencing project.</title>
        <authorList>
            <person name="Jiang S."/>
            <person name="Liu Z.W."/>
            <person name="Du Z.J."/>
        </authorList>
    </citation>
    <scope>NUCLEOTIDE SEQUENCE [LARGE SCALE GENOMIC DNA]</scope>
    <source>
        <strain evidence="2 3">F7233</strain>
    </source>
</reference>
<keyword evidence="3" id="KW-1185">Reference proteome</keyword>
<dbReference type="Proteomes" id="UP000541109">
    <property type="component" value="Unassembled WGS sequence"/>
</dbReference>
<comment type="caution">
    <text evidence="2">The sequence shown here is derived from an EMBL/GenBank/DDBJ whole genome shotgun (WGS) entry which is preliminary data.</text>
</comment>
<dbReference type="RefSeq" id="WP_182167809.1">
    <property type="nucleotide sequence ID" value="NZ_JACFXV010000064.1"/>
</dbReference>
<dbReference type="InterPro" id="IPR046513">
    <property type="entry name" value="DUF6691"/>
</dbReference>